<dbReference type="GO" id="GO:0005829">
    <property type="term" value="C:cytosol"/>
    <property type="evidence" value="ECO:0007669"/>
    <property type="project" value="TreeGrafter"/>
</dbReference>
<keyword evidence="2" id="KW-0413">Isomerase</keyword>
<proteinExistence type="inferred from homology"/>
<dbReference type="AlphaFoldDB" id="A0A6J6JC62"/>
<dbReference type="Pfam" id="PF01678">
    <property type="entry name" value="DAP_epimerase"/>
    <property type="match status" value="2"/>
</dbReference>
<dbReference type="NCBIfam" id="TIGR00652">
    <property type="entry name" value="DapF"/>
    <property type="match status" value="1"/>
</dbReference>
<name>A0A6J6JC62_9ZZZZ</name>
<evidence type="ECO:0000256" key="2">
    <source>
        <dbReference type="ARBA" id="ARBA00023235"/>
    </source>
</evidence>
<sequence>MDATLTKHHGLENDFLVYDLAQGEPTTTWPDIARAVCARSTGIGADGLLLLGITSATELTMRLYNADGSVAEMSGNGIRCLVQAAHAAVKGAPNTTYIVRTDAGMRTATVVGDWDGDVIQVSVDMGEVTRLPEPEGWASLQCDPIRPVSHVSLGNPHSVVGVEEVAIVDLGHLGSLVPHVNLEIIEPGPGTNAITMRVHERGAGITRACGTGACAAADAAISWGLVPKSTEEVIVHMDGGVARVRISDDHRATLTGPAAYIATITVPV</sequence>
<dbReference type="Gene3D" id="3.10.310.10">
    <property type="entry name" value="Diaminopimelate Epimerase, Chain A, domain 1"/>
    <property type="match status" value="2"/>
</dbReference>
<evidence type="ECO:0000313" key="3">
    <source>
        <dbReference type="EMBL" id="CAB4633579.1"/>
    </source>
</evidence>
<organism evidence="3">
    <name type="scientific">freshwater metagenome</name>
    <dbReference type="NCBI Taxonomy" id="449393"/>
    <lineage>
        <taxon>unclassified sequences</taxon>
        <taxon>metagenomes</taxon>
        <taxon>ecological metagenomes</taxon>
    </lineage>
</organism>
<dbReference type="GO" id="GO:0008837">
    <property type="term" value="F:diaminopimelate epimerase activity"/>
    <property type="evidence" value="ECO:0007669"/>
    <property type="project" value="InterPro"/>
</dbReference>
<gene>
    <name evidence="3" type="ORF">UFOPK2086_00498</name>
</gene>
<accession>A0A6J6JC62</accession>
<dbReference type="PANTHER" id="PTHR31689:SF0">
    <property type="entry name" value="DIAMINOPIMELATE EPIMERASE"/>
    <property type="match status" value="1"/>
</dbReference>
<dbReference type="GO" id="GO:0009089">
    <property type="term" value="P:lysine biosynthetic process via diaminopimelate"/>
    <property type="evidence" value="ECO:0007669"/>
    <property type="project" value="InterPro"/>
</dbReference>
<dbReference type="HAMAP" id="MF_00197">
    <property type="entry name" value="DAP_epimerase"/>
    <property type="match status" value="1"/>
</dbReference>
<dbReference type="InterPro" id="IPR001653">
    <property type="entry name" value="DAP_epimerase_DapF"/>
</dbReference>
<dbReference type="PANTHER" id="PTHR31689">
    <property type="entry name" value="DIAMINOPIMELATE EPIMERASE, CHLOROPLASTIC"/>
    <property type="match status" value="1"/>
</dbReference>
<protein>
    <submittedName>
        <fullName evidence="3">Unannotated protein</fullName>
    </submittedName>
</protein>
<reference evidence="3" key="1">
    <citation type="submission" date="2020-05" db="EMBL/GenBank/DDBJ databases">
        <authorList>
            <person name="Chiriac C."/>
            <person name="Salcher M."/>
            <person name="Ghai R."/>
            <person name="Kavagutti S V."/>
        </authorList>
    </citation>
    <scope>NUCLEOTIDE SEQUENCE</scope>
</reference>
<dbReference type="EMBL" id="CAEZVQ010000045">
    <property type="protein sequence ID" value="CAB4633579.1"/>
    <property type="molecule type" value="Genomic_DNA"/>
</dbReference>
<comment type="similarity">
    <text evidence="1">Belongs to the diaminopimelate epimerase family.</text>
</comment>
<evidence type="ECO:0000256" key="1">
    <source>
        <dbReference type="ARBA" id="ARBA00010219"/>
    </source>
</evidence>
<dbReference type="SUPFAM" id="SSF54506">
    <property type="entry name" value="Diaminopimelate epimerase-like"/>
    <property type="match status" value="2"/>
</dbReference>